<proteinExistence type="predicted"/>
<accession>A0ABW8I3X2</accession>
<comment type="caution">
    <text evidence="1">The sequence shown here is derived from an EMBL/GenBank/DDBJ whole genome shotgun (WGS) entry which is preliminary data.</text>
</comment>
<dbReference type="Proteomes" id="UP001619911">
    <property type="component" value="Unassembled WGS sequence"/>
</dbReference>
<dbReference type="EMBL" id="JAUIYO010000001">
    <property type="protein sequence ID" value="MFK2824158.1"/>
    <property type="molecule type" value="Genomic_DNA"/>
</dbReference>
<sequence length="91" mass="10339">MEKEQTLADYLLELEGKGFRFSDDTISFIYFGKRSTEAADSLVITAVDITLKVQREFDGSFFLSLLEWFKEKGIGDQQAAMRFARSAGLLE</sequence>
<keyword evidence="2" id="KW-1185">Reference proteome</keyword>
<dbReference type="InterPro" id="IPR046126">
    <property type="entry name" value="DUF6123"/>
</dbReference>
<name>A0ABW8I3X2_9BACI</name>
<dbReference type="Pfam" id="PF19618">
    <property type="entry name" value="DUF6123"/>
    <property type="match status" value="1"/>
</dbReference>
<evidence type="ECO:0000313" key="1">
    <source>
        <dbReference type="EMBL" id="MFK2824158.1"/>
    </source>
</evidence>
<organism evidence="1 2">
    <name type="scientific">Bacillus lumedeiriae</name>
    <dbReference type="NCBI Taxonomy" id="3058829"/>
    <lineage>
        <taxon>Bacteria</taxon>
        <taxon>Bacillati</taxon>
        <taxon>Bacillota</taxon>
        <taxon>Bacilli</taxon>
        <taxon>Bacillales</taxon>
        <taxon>Bacillaceae</taxon>
        <taxon>Bacillus</taxon>
    </lineage>
</organism>
<gene>
    <name evidence="1" type="ORF">QYG89_00420</name>
</gene>
<evidence type="ECO:0000313" key="2">
    <source>
        <dbReference type="Proteomes" id="UP001619911"/>
    </source>
</evidence>
<dbReference type="RefSeq" id="WP_404313660.1">
    <property type="nucleotide sequence ID" value="NZ_JAUIYO010000001.1"/>
</dbReference>
<reference evidence="1 2" key="1">
    <citation type="submission" date="2023-07" db="EMBL/GenBank/DDBJ databases">
        <title>Bacillus lucianemedeirus sp. nov, a new species isolated from an immunobiological production facility.</title>
        <authorList>
            <person name="Costa L.V."/>
            <person name="Miranda R.V.S.L."/>
            <person name="Brandao M.L.L."/>
            <person name="Reis C.M.F."/>
            <person name="Frazao A.M."/>
            <person name="Cruz F.V."/>
            <person name="Baio P.V.P."/>
            <person name="Veras J.F.C."/>
            <person name="Ramos J.N."/>
            <person name="Vieira V."/>
        </authorList>
    </citation>
    <scope>NUCLEOTIDE SEQUENCE [LARGE SCALE GENOMIC DNA]</scope>
    <source>
        <strain evidence="1 2">B190/17</strain>
    </source>
</reference>
<protein>
    <submittedName>
        <fullName evidence="1">DUF6123 family protein</fullName>
    </submittedName>
</protein>